<evidence type="ECO:0000256" key="3">
    <source>
        <dbReference type="ARBA" id="ARBA00023125"/>
    </source>
</evidence>
<dbReference type="InterPro" id="IPR036388">
    <property type="entry name" value="WH-like_DNA-bd_sf"/>
</dbReference>
<name>A0A3L8P4V5_9ACTN</name>
<reference evidence="5 6" key="1">
    <citation type="submission" date="2018-10" db="EMBL/GenBank/DDBJ databases">
        <title>Marmoricola sp. 4Q3S-7 whole genome shotgun sequence.</title>
        <authorList>
            <person name="Li F."/>
        </authorList>
    </citation>
    <scope>NUCLEOTIDE SEQUENCE [LARGE SCALE GENOMIC DNA]</scope>
    <source>
        <strain evidence="5 6">4Q3S-7</strain>
    </source>
</reference>
<dbReference type="SUPFAM" id="SSF46785">
    <property type="entry name" value="Winged helix' DNA-binding domain"/>
    <property type="match status" value="1"/>
</dbReference>
<proteinExistence type="inferred from homology"/>
<dbReference type="AlphaFoldDB" id="A0A3L8P4V5"/>
<evidence type="ECO:0000256" key="4">
    <source>
        <dbReference type="ARBA" id="ARBA00023163"/>
    </source>
</evidence>
<evidence type="ECO:0000313" key="5">
    <source>
        <dbReference type="EMBL" id="RLV49408.1"/>
    </source>
</evidence>
<dbReference type="Gene3D" id="1.10.10.10">
    <property type="entry name" value="Winged helix-like DNA-binding domain superfamily/Winged helix DNA-binding domain"/>
    <property type="match status" value="1"/>
</dbReference>
<protein>
    <submittedName>
        <fullName evidence="5">BlaI/MecI/CopY family transcriptional regulator</fullName>
    </submittedName>
</protein>
<dbReference type="OrthoDB" id="9813987at2"/>
<dbReference type="EMBL" id="RDBE01000007">
    <property type="protein sequence ID" value="RLV49408.1"/>
    <property type="molecule type" value="Genomic_DNA"/>
</dbReference>
<organism evidence="5 6">
    <name type="scientific">Nocardioides mangrovicus</name>
    <dbReference type="NCBI Taxonomy" id="2478913"/>
    <lineage>
        <taxon>Bacteria</taxon>
        <taxon>Bacillati</taxon>
        <taxon>Actinomycetota</taxon>
        <taxon>Actinomycetes</taxon>
        <taxon>Propionibacteriales</taxon>
        <taxon>Nocardioidaceae</taxon>
        <taxon>Nocardioides</taxon>
    </lineage>
</organism>
<dbReference type="Proteomes" id="UP000281708">
    <property type="component" value="Unassembled WGS sequence"/>
</dbReference>
<gene>
    <name evidence="5" type="ORF">D9V37_09985</name>
</gene>
<keyword evidence="2" id="KW-0805">Transcription regulation</keyword>
<evidence type="ECO:0000313" key="6">
    <source>
        <dbReference type="Proteomes" id="UP000281708"/>
    </source>
</evidence>
<dbReference type="Pfam" id="PF03965">
    <property type="entry name" value="Penicillinase_R"/>
    <property type="match status" value="1"/>
</dbReference>
<sequence length="116" mass="13038">MWGSEDDPRPQEDWLSVREVHAAVEEHRTAAYTTVMTVLDRLAAKGVIERSKEGRTNRYRASDSRGAMTAELMRDAMADLVDSDRRSALVAFVGDATDEERTALREALAELDRREG</sequence>
<dbReference type="GO" id="GO:0045892">
    <property type="term" value="P:negative regulation of DNA-templated transcription"/>
    <property type="evidence" value="ECO:0007669"/>
    <property type="project" value="InterPro"/>
</dbReference>
<keyword evidence="6" id="KW-1185">Reference proteome</keyword>
<accession>A0A3L8P4V5</accession>
<comment type="similarity">
    <text evidence="1">Belongs to the BlaI transcriptional regulatory family.</text>
</comment>
<keyword evidence="4" id="KW-0804">Transcription</keyword>
<evidence type="ECO:0000256" key="2">
    <source>
        <dbReference type="ARBA" id="ARBA00023015"/>
    </source>
</evidence>
<dbReference type="Gene3D" id="6.10.140.850">
    <property type="match status" value="1"/>
</dbReference>
<keyword evidence="3" id="KW-0238">DNA-binding</keyword>
<dbReference type="GO" id="GO:0003677">
    <property type="term" value="F:DNA binding"/>
    <property type="evidence" value="ECO:0007669"/>
    <property type="project" value="UniProtKB-KW"/>
</dbReference>
<evidence type="ECO:0000256" key="1">
    <source>
        <dbReference type="ARBA" id="ARBA00011046"/>
    </source>
</evidence>
<dbReference type="InterPro" id="IPR005650">
    <property type="entry name" value="BlaI_family"/>
</dbReference>
<dbReference type="InterPro" id="IPR036390">
    <property type="entry name" value="WH_DNA-bd_sf"/>
</dbReference>
<comment type="caution">
    <text evidence="5">The sequence shown here is derived from an EMBL/GenBank/DDBJ whole genome shotgun (WGS) entry which is preliminary data.</text>
</comment>